<dbReference type="SUPFAM" id="SSF53756">
    <property type="entry name" value="UDP-Glycosyltransferase/glycogen phosphorylase"/>
    <property type="match status" value="1"/>
</dbReference>
<evidence type="ECO:0000259" key="1">
    <source>
        <dbReference type="Pfam" id="PF00534"/>
    </source>
</evidence>
<dbReference type="OrthoDB" id="9795068at2"/>
<name>A0A317ZE65_9BACT</name>
<dbReference type="InParanoid" id="A0A317ZE65"/>
<dbReference type="FunCoup" id="A0A317ZE65">
    <property type="interactions" value="205"/>
</dbReference>
<dbReference type="Proteomes" id="UP000247099">
    <property type="component" value="Unassembled WGS sequence"/>
</dbReference>
<protein>
    <submittedName>
        <fullName evidence="3">Group 1 glycosyl transferase</fullName>
    </submittedName>
</protein>
<keyword evidence="3" id="KW-0808">Transferase</keyword>
<comment type="caution">
    <text evidence="3">The sequence shown here is derived from an EMBL/GenBank/DDBJ whole genome shotgun (WGS) entry which is preliminary data.</text>
</comment>
<dbReference type="Pfam" id="PF00534">
    <property type="entry name" value="Glycos_transf_1"/>
    <property type="match status" value="1"/>
</dbReference>
<keyword evidence="4" id="KW-1185">Reference proteome</keyword>
<dbReference type="GO" id="GO:0016757">
    <property type="term" value="F:glycosyltransferase activity"/>
    <property type="evidence" value="ECO:0007669"/>
    <property type="project" value="InterPro"/>
</dbReference>
<dbReference type="AlphaFoldDB" id="A0A317ZE65"/>
<feature type="domain" description="Glycosyl transferase family 1" evidence="1">
    <location>
        <begin position="204"/>
        <end position="349"/>
    </location>
</feature>
<evidence type="ECO:0000313" key="3">
    <source>
        <dbReference type="EMBL" id="PXA02972.1"/>
    </source>
</evidence>
<proteinExistence type="predicted"/>
<dbReference type="Gene3D" id="3.40.50.2000">
    <property type="entry name" value="Glycogen Phosphorylase B"/>
    <property type="match status" value="2"/>
</dbReference>
<dbReference type="InterPro" id="IPR028098">
    <property type="entry name" value="Glyco_trans_4-like_N"/>
</dbReference>
<dbReference type="PANTHER" id="PTHR45947">
    <property type="entry name" value="SULFOQUINOVOSYL TRANSFERASE SQD2"/>
    <property type="match status" value="1"/>
</dbReference>
<dbReference type="Pfam" id="PF13439">
    <property type="entry name" value="Glyco_transf_4"/>
    <property type="match status" value="1"/>
</dbReference>
<reference evidence="3 4" key="1">
    <citation type="submission" date="2018-05" db="EMBL/GenBank/DDBJ databases">
        <title>Coraliomargarita sinensis sp. nov., isolated from a marine solar saltern.</title>
        <authorList>
            <person name="Zhou L.Y."/>
        </authorList>
    </citation>
    <scope>NUCLEOTIDE SEQUENCE [LARGE SCALE GENOMIC DNA]</scope>
    <source>
        <strain evidence="3 4">WN38</strain>
    </source>
</reference>
<dbReference type="InterPro" id="IPR001296">
    <property type="entry name" value="Glyco_trans_1"/>
</dbReference>
<sequence length="382" mass="42257">MNADKRPFTVLKITPLSANATAPAPLRVAFFSDSLSERNGTGAYYHDLLAQLGPLVEAAEVFQPLDMKRPPLLSWPMPGDPSQRLVTPNLPRISRAYRKLQPNIVVSITPGPFGMLGLYHAKRNKAAFISAFHTDFEQLARIYWRPLSRWFVNGYLNNANRFLCKRSAAVLVNNSNLQDDVEALGAPAVEIMGTPIQPMFLEKAPSPYPETLKRICFAGRLAPEKNVDRIIDAAAQLPHIEFLIGGDGPLRKELESSAAKLNNVTFCGWMNREDLIGLIDQSSLLLLPSKIETFGSVALEAMARGRPALVSSNAGIHDWPQLKDGLFAYDQERPLIDAIRDILALPESQLKEKADAARAAAEGLNHQTIRQWVDVLGKYAKD</sequence>
<evidence type="ECO:0000313" key="4">
    <source>
        <dbReference type="Proteomes" id="UP000247099"/>
    </source>
</evidence>
<evidence type="ECO:0000259" key="2">
    <source>
        <dbReference type="Pfam" id="PF13439"/>
    </source>
</evidence>
<accession>A0A317ZE65</accession>
<feature type="domain" description="Glycosyltransferase subfamily 4-like N-terminal" evidence="2">
    <location>
        <begin position="70"/>
        <end position="191"/>
    </location>
</feature>
<organism evidence="3 4">
    <name type="scientific">Coraliomargarita sinensis</name>
    <dbReference type="NCBI Taxonomy" id="2174842"/>
    <lineage>
        <taxon>Bacteria</taxon>
        <taxon>Pseudomonadati</taxon>
        <taxon>Verrucomicrobiota</taxon>
        <taxon>Opitutia</taxon>
        <taxon>Puniceicoccales</taxon>
        <taxon>Coraliomargaritaceae</taxon>
        <taxon>Coraliomargarita</taxon>
    </lineage>
</organism>
<dbReference type="EMBL" id="QHJQ01000014">
    <property type="protein sequence ID" value="PXA02972.1"/>
    <property type="molecule type" value="Genomic_DNA"/>
</dbReference>
<gene>
    <name evidence="3" type="ORF">DDZ13_14390</name>
</gene>
<dbReference type="InterPro" id="IPR050194">
    <property type="entry name" value="Glycosyltransferase_grp1"/>
</dbReference>
<dbReference type="PANTHER" id="PTHR45947:SF3">
    <property type="entry name" value="SULFOQUINOVOSYL TRANSFERASE SQD2"/>
    <property type="match status" value="1"/>
</dbReference>